<dbReference type="PANTHER" id="PTHR42979">
    <property type="entry name" value="3-ISOPROPYLMALATE DEHYDROGENASE"/>
    <property type="match status" value="1"/>
</dbReference>
<organism evidence="10 11">
    <name type="scientific">Coptis chinensis</name>
    <dbReference type="NCBI Taxonomy" id="261450"/>
    <lineage>
        <taxon>Eukaryota</taxon>
        <taxon>Viridiplantae</taxon>
        <taxon>Streptophyta</taxon>
        <taxon>Embryophyta</taxon>
        <taxon>Tracheophyta</taxon>
        <taxon>Spermatophyta</taxon>
        <taxon>Magnoliopsida</taxon>
        <taxon>Ranunculales</taxon>
        <taxon>Ranunculaceae</taxon>
        <taxon>Coptidoideae</taxon>
        <taxon>Coptis</taxon>
    </lineage>
</organism>
<keyword evidence="5" id="KW-0460">Magnesium</keyword>
<dbReference type="Gene3D" id="3.40.718.10">
    <property type="entry name" value="Isopropylmalate Dehydrogenase"/>
    <property type="match status" value="1"/>
</dbReference>
<evidence type="ECO:0000259" key="9">
    <source>
        <dbReference type="Pfam" id="PF00180"/>
    </source>
</evidence>
<reference evidence="10 11" key="1">
    <citation type="submission" date="2020-10" db="EMBL/GenBank/DDBJ databases">
        <title>The Coptis chinensis genome and diversification of protoberbering-type alkaloids.</title>
        <authorList>
            <person name="Wang B."/>
            <person name="Shu S."/>
            <person name="Song C."/>
            <person name="Liu Y."/>
        </authorList>
    </citation>
    <scope>NUCLEOTIDE SEQUENCE [LARGE SCALE GENOMIC DNA]</scope>
    <source>
        <strain evidence="10">HL-2020</strain>
        <tissue evidence="10">Leaf</tissue>
    </source>
</reference>
<protein>
    <recommendedName>
        <fullName evidence="9">Isopropylmalate dehydrogenase-like domain-containing protein</fullName>
    </recommendedName>
</protein>
<gene>
    <name evidence="10" type="ORF">IFM89_001538</name>
</gene>
<dbReference type="Proteomes" id="UP000631114">
    <property type="component" value="Unassembled WGS sequence"/>
</dbReference>
<evidence type="ECO:0000256" key="3">
    <source>
        <dbReference type="ARBA" id="ARBA00022605"/>
    </source>
</evidence>
<evidence type="ECO:0000256" key="2">
    <source>
        <dbReference type="ARBA" id="ARBA00022430"/>
    </source>
</evidence>
<keyword evidence="7" id="KW-0520">NAD</keyword>
<dbReference type="Pfam" id="PF00180">
    <property type="entry name" value="Iso_dh"/>
    <property type="match status" value="1"/>
</dbReference>
<evidence type="ECO:0000256" key="1">
    <source>
        <dbReference type="ARBA" id="ARBA00007769"/>
    </source>
</evidence>
<dbReference type="InterPro" id="IPR024084">
    <property type="entry name" value="IsoPropMal-DH-like_dom"/>
</dbReference>
<dbReference type="EMBL" id="JADFTS010000004">
    <property type="protein sequence ID" value="KAF9607817.1"/>
    <property type="molecule type" value="Genomic_DNA"/>
</dbReference>
<keyword evidence="3" id="KW-0028">Amino-acid biosynthesis</keyword>
<keyword evidence="8" id="KW-0100">Branched-chain amino acid biosynthesis</keyword>
<dbReference type="GO" id="GO:0003862">
    <property type="term" value="F:3-isopropylmalate dehydrogenase activity"/>
    <property type="evidence" value="ECO:0007669"/>
    <property type="project" value="InterPro"/>
</dbReference>
<comment type="caution">
    <text evidence="10">The sequence shown here is derived from an EMBL/GenBank/DDBJ whole genome shotgun (WGS) entry which is preliminary data.</text>
</comment>
<proteinExistence type="inferred from homology"/>
<feature type="domain" description="Isopropylmalate dehydrogenase-like" evidence="9">
    <location>
        <begin position="1"/>
        <end position="76"/>
    </location>
</feature>
<keyword evidence="6" id="KW-0560">Oxidoreductase</keyword>
<comment type="similarity">
    <text evidence="1">Belongs to the isocitrate and isopropylmalate dehydrogenases family.</text>
</comment>
<dbReference type="AlphaFoldDB" id="A0A835I0K6"/>
<name>A0A835I0K6_9MAGN</name>
<keyword evidence="11" id="KW-1185">Reference proteome</keyword>
<dbReference type="PANTHER" id="PTHR42979:SF1">
    <property type="entry name" value="3-ISOPROPYLMALATE DEHYDROGENASE"/>
    <property type="match status" value="1"/>
</dbReference>
<evidence type="ECO:0000256" key="6">
    <source>
        <dbReference type="ARBA" id="ARBA00023002"/>
    </source>
</evidence>
<dbReference type="SUPFAM" id="SSF53659">
    <property type="entry name" value="Isocitrate/Isopropylmalate dehydrogenase-like"/>
    <property type="match status" value="1"/>
</dbReference>
<accession>A0A835I0K6</accession>
<evidence type="ECO:0000313" key="11">
    <source>
        <dbReference type="Proteomes" id="UP000631114"/>
    </source>
</evidence>
<keyword evidence="4" id="KW-0479">Metal-binding</keyword>
<evidence type="ECO:0000256" key="8">
    <source>
        <dbReference type="ARBA" id="ARBA00023304"/>
    </source>
</evidence>
<evidence type="ECO:0000256" key="5">
    <source>
        <dbReference type="ARBA" id="ARBA00022842"/>
    </source>
</evidence>
<evidence type="ECO:0000256" key="7">
    <source>
        <dbReference type="ARBA" id="ARBA00023027"/>
    </source>
</evidence>
<dbReference type="GO" id="GO:0009098">
    <property type="term" value="P:L-leucine biosynthetic process"/>
    <property type="evidence" value="ECO:0007669"/>
    <property type="project" value="UniProtKB-KW"/>
</dbReference>
<dbReference type="GO" id="GO:0046872">
    <property type="term" value="F:metal ion binding"/>
    <property type="evidence" value="ECO:0007669"/>
    <property type="project" value="UniProtKB-KW"/>
</dbReference>
<dbReference type="InterPro" id="IPR004429">
    <property type="entry name" value="Isopropylmalate_DH"/>
</dbReference>
<dbReference type="OrthoDB" id="419183at2759"/>
<evidence type="ECO:0000256" key="4">
    <source>
        <dbReference type="ARBA" id="ARBA00022723"/>
    </source>
</evidence>
<keyword evidence="2" id="KW-0432">Leucine biosynthesis</keyword>
<sequence length="121" mass="13551">MLPSASLSESGPELFELIHGSAPDIARHDKANPLAIVLIVVMLLKYELHEENVARIIESAVLETLNKGFRTGYIFLIGKVQKKLNFFAPIFLLISIEIPKQKEHMTGKKSTFSLYMILGLN</sequence>
<evidence type="ECO:0000313" key="10">
    <source>
        <dbReference type="EMBL" id="KAF9607817.1"/>
    </source>
</evidence>